<dbReference type="CDD" id="cd00156">
    <property type="entry name" value="REC"/>
    <property type="match status" value="1"/>
</dbReference>
<dbReference type="Gene3D" id="3.40.50.2300">
    <property type="match status" value="1"/>
</dbReference>
<dbReference type="InterPro" id="IPR025944">
    <property type="entry name" value="Sigma_54_int_dom_CS"/>
</dbReference>
<dbReference type="InterPro" id="IPR001789">
    <property type="entry name" value="Sig_transdc_resp-reg_receiver"/>
</dbReference>
<evidence type="ECO:0000259" key="8">
    <source>
        <dbReference type="PROSITE" id="PS50110"/>
    </source>
</evidence>
<keyword evidence="5" id="KW-0597">Phosphoprotein</keyword>
<dbReference type="InterPro" id="IPR011006">
    <property type="entry name" value="CheY-like_superfamily"/>
</dbReference>
<dbReference type="RefSeq" id="WP_345323562.1">
    <property type="nucleotide sequence ID" value="NZ_BAABGA010000037.1"/>
</dbReference>
<evidence type="ECO:0000256" key="6">
    <source>
        <dbReference type="SAM" id="MobiDB-lite"/>
    </source>
</evidence>
<keyword evidence="2" id="KW-0067">ATP-binding</keyword>
<dbReference type="InterPro" id="IPR002078">
    <property type="entry name" value="Sigma_54_int"/>
</dbReference>
<dbReference type="Proteomes" id="UP001500840">
    <property type="component" value="Unassembled WGS sequence"/>
</dbReference>
<evidence type="ECO:0000259" key="7">
    <source>
        <dbReference type="PROSITE" id="PS50045"/>
    </source>
</evidence>
<dbReference type="Pfam" id="PF25601">
    <property type="entry name" value="AAA_lid_14"/>
    <property type="match status" value="1"/>
</dbReference>
<dbReference type="InterPro" id="IPR025662">
    <property type="entry name" value="Sigma_54_int_dom_ATP-bd_1"/>
</dbReference>
<keyword evidence="4" id="KW-0804">Transcription</keyword>
<keyword evidence="10" id="KW-1185">Reference proteome</keyword>
<dbReference type="EMBL" id="BAABGA010000037">
    <property type="protein sequence ID" value="GAA4456444.1"/>
    <property type="molecule type" value="Genomic_DNA"/>
</dbReference>
<dbReference type="Pfam" id="PF02954">
    <property type="entry name" value="HTH_8"/>
    <property type="match status" value="1"/>
</dbReference>
<dbReference type="Gene3D" id="1.10.10.60">
    <property type="entry name" value="Homeodomain-like"/>
    <property type="match status" value="1"/>
</dbReference>
<evidence type="ECO:0000256" key="2">
    <source>
        <dbReference type="ARBA" id="ARBA00022840"/>
    </source>
</evidence>
<proteinExistence type="predicted"/>
<feature type="region of interest" description="Disordered" evidence="6">
    <location>
        <begin position="383"/>
        <end position="418"/>
    </location>
</feature>
<dbReference type="InterPro" id="IPR002197">
    <property type="entry name" value="HTH_Fis"/>
</dbReference>
<dbReference type="SUPFAM" id="SSF52172">
    <property type="entry name" value="CheY-like"/>
    <property type="match status" value="1"/>
</dbReference>
<dbReference type="Pfam" id="PF00072">
    <property type="entry name" value="Response_reg"/>
    <property type="match status" value="1"/>
</dbReference>
<comment type="caution">
    <text evidence="9">The sequence shown here is derived from an EMBL/GenBank/DDBJ whole genome shotgun (WGS) entry which is preliminary data.</text>
</comment>
<dbReference type="SMART" id="SM00448">
    <property type="entry name" value="REC"/>
    <property type="match status" value="1"/>
</dbReference>
<dbReference type="Pfam" id="PF00158">
    <property type="entry name" value="Sigma54_activat"/>
    <property type="match status" value="1"/>
</dbReference>
<protein>
    <submittedName>
        <fullName evidence="9">Sigma-54 dependent transcriptional regulator</fullName>
    </submittedName>
</protein>
<dbReference type="PANTHER" id="PTHR32071">
    <property type="entry name" value="TRANSCRIPTIONAL REGULATORY PROTEIN"/>
    <property type="match status" value="1"/>
</dbReference>
<dbReference type="SUPFAM" id="SSF46689">
    <property type="entry name" value="Homeodomain-like"/>
    <property type="match status" value="1"/>
</dbReference>
<evidence type="ECO:0000256" key="4">
    <source>
        <dbReference type="ARBA" id="ARBA00023163"/>
    </source>
</evidence>
<dbReference type="Gene3D" id="1.10.8.60">
    <property type="match status" value="1"/>
</dbReference>
<keyword evidence="3" id="KW-0805">Transcription regulation</keyword>
<dbReference type="Gene3D" id="3.40.50.300">
    <property type="entry name" value="P-loop containing nucleotide triphosphate hydrolases"/>
    <property type="match status" value="1"/>
</dbReference>
<feature type="domain" description="Response regulatory" evidence="8">
    <location>
        <begin position="4"/>
        <end position="118"/>
    </location>
</feature>
<dbReference type="InterPro" id="IPR058031">
    <property type="entry name" value="AAA_lid_NorR"/>
</dbReference>
<evidence type="ECO:0000256" key="1">
    <source>
        <dbReference type="ARBA" id="ARBA00022741"/>
    </source>
</evidence>
<keyword evidence="1" id="KW-0547">Nucleotide-binding</keyword>
<dbReference type="PROSITE" id="PS50110">
    <property type="entry name" value="RESPONSE_REGULATORY"/>
    <property type="match status" value="1"/>
</dbReference>
<dbReference type="CDD" id="cd00009">
    <property type="entry name" value="AAA"/>
    <property type="match status" value="1"/>
</dbReference>
<feature type="modified residue" description="4-aspartylphosphate" evidence="5">
    <location>
        <position position="53"/>
    </location>
</feature>
<dbReference type="InterPro" id="IPR027417">
    <property type="entry name" value="P-loop_NTPase"/>
</dbReference>
<evidence type="ECO:0000256" key="5">
    <source>
        <dbReference type="PROSITE-ProRule" id="PRU00169"/>
    </source>
</evidence>
<dbReference type="PROSITE" id="PS00688">
    <property type="entry name" value="SIGMA54_INTERACT_3"/>
    <property type="match status" value="1"/>
</dbReference>
<accession>A0ABP8MUP1</accession>
<dbReference type="PROSITE" id="PS50045">
    <property type="entry name" value="SIGMA54_INTERACT_4"/>
    <property type="match status" value="1"/>
</dbReference>
<evidence type="ECO:0000313" key="9">
    <source>
        <dbReference type="EMBL" id="GAA4456444.1"/>
    </source>
</evidence>
<name>A0ABP8MUP1_9BACT</name>
<gene>
    <name evidence="9" type="ORF">GCM10023156_31770</name>
</gene>
<sequence>MTHRILVADDEPLYLRTTGELLRKNGYECVCVPDANLAMEALQREDFDLVLSDLNMPGNLKLELLHDHNRLRKHVPIIVVTGVPSLPTAIESIRLGIADYLMKPVKFEDLLRSVQHAIEHANQTRKAAEIPTRPASELQNLFPRLIGASAPMMELFEIIDRVAGTDTNILITGESGTGKEVVAKTIHEHSHRREGSYQVIDCTAVPDSLFESMLFGHKKGSFTGAVSDQDGLLKQCDGGTAFLDEVGELPMPMQAKLLRAVQEQTFTPVGSHTQVKVDTRFICATNRDLHAEVNAGRFRQDLFYRLGVIHVELPPLRRRDDDVLLLADHFLKLLTKNNSRVYGFAESTLEVFKAYSWPGNIRELRNVIERSIALSKGNLIQPADLPKNVQGDDNAAEPRWAGSDVQADAATSTPGSGGQLPSFASITAGVSRDEALKAAEYQYLVALMQTNGGNVSEAARQAGLSRQGLHKLLKTHEIYAADFRR</sequence>
<dbReference type="PROSITE" id="PS00675">
    <property type="entry name" value="SIGMA54_INTERACT_1"/>
    <property type="match status" value="1"/>
</dbReference>
<reference evidence="10" key="1">
    <citation type="journal article" date="2019" name="Int. J. Syst. Evol. Microbiol.">
        <title>The Global Catalogue of Microorganisms (GCM) 10K type strain sequencing project: providing services to taxonomists for standard genome sequencing and annotation.</title>
        <authorList>
            <consortium name="The Broad Institute Genomics Platform"/>
            <consortium name="The Broad Institute Genome Sequencing Center for Infectious Disease"/>
            <person name="Wu L."/>
            <person name="Ma J."/>
        </authorList>
    </citation>
    <scope>NUCLEOTIDE SEQUENCE [LARGE SCALE GENOMIC DNA]</scope>
    <source>
        <strain evidence="10">JCM 17759</strain>
    </source>
</reference>
<dbReference type="SMART" id="SM00382">
    <property type="entry name" value="AAA"/>
    <property type="match status" value="1"/>
</dbReference>
<organism evidence="9 10">
    <name type="scientific">Novipirellula rosea</name>
    <dbReference type="NCBI Taxonomy" id="1031540"/>
    <lineage>
        <taxon>Bacteria</taxon>
        <taxon>Pseudomonadati</taxon>
        <taxon>Planctomycetota</taxon>
        <taxon>Planctomycetia</taxon>
        <taxon>Pirellulales</taxon>
        <taxon>Pirellulaceae</taxon>
        <taxon>Novipirellula</taxon>
    </lineage>
</organism>
<feature type="domain" description="Sigma-54 factor interaction" evidence="7">
    <location>
        <begin position="145"/>
        <end position="373"/>
    </location>
</feature>
<dbReference type="SUPFAM" id="SSF52540">
    <property type="entry name" value="P-loop containing nucleoside triphosphate hydrolases"/>
    <property type="match status" value="1"/>
</dbReference>
<dbReference type="InterPro" id="IPR009057">
    <property type="entry name" value="Homeodomain-like_sf"/>
</dbReference>
<evidence type="ECO:0000256" key="3">
    <source>
        <dbReference type="ARBA" id="ARBA00023015"/>
    </source>
</evidence>
<dbReference type="PANTHER" id="PTHR32071:SF122">
    <property type="entry name" value="SIGMA FACTOR"/>
    <property type="match status" value="1"/>
</dbReference>
<dbReference type="InterPro" id="IPR003593">
    <property type="entry name" value="AAA+_ATPase"/>
</dbReference>
<evidence type="ECO:0000313" key="10">
    <source>
        <dbReference type="Proteomes" id="UP001500840"/>
    </source>
</evidence>